<reference evidence="1" key="2">
    <citation type="journal article" date="2021" name="Genome Biol. Evol.">
        <title>Developing a high-quality reference genome for a parasitic bivalve with doubly uniparental inheritance (Bivalvia: Unionida).</title>
        <authorList>
            <person name="Smith C.H."/>
        </authorList>
    </citation>
    <scope>NUCLEOTIDE SEQUENCE</scope>
    <source>
        <strain evidence="1">CHS0354</strain>
        <tissue evidence="1">Mantle</tissue>
    </source>
</reference>
<reference evidence="1" key="3">
    <citation type="submission" date="2023-05" db="EMBL/GenBank/DDBJ databases">
        <authorList>
            <person name="Smith C.H."/>
        </authorList>
    </citation>
    <scope>NUCLEOTIDE SEQUENCE</scope>
    <source>
        <strain evidence="1">CHS0354</strain>
        <tissue evidence="1">Mantle</tissue>
    </source>
</reference>
<proteinExistence type="predicted"/>
<name>A0AAE0VNZ3_9BIVA</name>
<sequence length="67" mass="7808">MGLKCEFTHDTDCIEKKITMISSSIYEIYPPKQERKKQALMKQMSEHLKPKPSHTIQKVMPVMASRT</sequence>
<gene>
    <name evidence="1" type="ORF">CHS0354_006301</name>
</gene>
<dbReference type="AlphaFoldDB" id="A0AAE0VNZ3"/>
<organism evidence="1 2">
    <name type="scientific">Potamilus streckersoni</name>
    <dbReference type="NCBI Taxonomy" id="2493646"/>
    <lineage>
        <taxon>Eukaryota</taxon>
        <taxon>Metazoa</taxon>
        <taxon>Spiralia</taxon>
        <taxon>Lophotrochozoa</taxon>
        <taxon>Mollusca</taxon>
        <taxon>Bivalvia</taxon>
        <taxon>Autobranchia</taxon>
        <taxon>Heteroconchia</taxon>
        <taxon>Palaeoheterodonta</taxon>
        <taxon>Unionida</taxon>
        <taxon>Unionoidea</taxon>
        <taxon>Unionidae</taxon>
        <taxon>Ambleminae</taxon>
        <taxon>Lampsilini</taxon>
        <taxon>Potamilus</taxon>
    </lineage>
</organism>
<evidence type="ECO:0000313" key="1">
    <source>
        <dbReference type="EMBL" id="KAK3585253.1"/>
    </source>
</evidence>
<dbReference type="EMBL" id="JAEAOA010000438">
    <property type="protein sequence ID" value="KAK3585253.1"/>
    <property type="molecule type" value="Genomic_DNA"/>
</dbReference>
<evidence type="ECO:0000313" key="2">
    <source>
        <dbReference type="Proteomes" id="UP001195483"/>
    </source>
</evidence>
<accession>A0AAE0VNZ3</accession>
<dbReference type="Proteomes" id="UP001195483">
    <property type="component" value="Unassembled WGS sequence"/>
</dbReference>
<keyword evidence="2" id="KW-1185">Reference proteome</keyword>
<reference evidence="1" key="1">
    <citation type="journal article" date="2021" name="Genome Biol. Evol.">
        <title>A High-Quality Reference Genome for a Parasitic Bivalve with Doubly Uniparental Inheritance (Bivalvia: Unionida).</title>
        <authorList>
            <person name="Smith C.H."/>
        </authorList>
    </citation>
    <scope>NUCLEOTIDE SEQUENCE</scope>
    <source>
        <strain evidence="1">CHS0354</strain>
    </source>
</reference>
<protein>
    <submittedName>
        <fullName evidence="1">Uncharacterized protein</fullName>
    </submittedName>
</protein>
<comment type="caution">
    <text evidence="1">The sequence shown here is derived from an EMBL/GenBank/DDBJ whole genome shotgun (WGS) entry which is preliminary data.</text>
</comment>